<sequence>MRRRFARLGHPATEAAFVTVDLDKDGWLLSPEGDPVRADGLHDHFADRLKPPDWATDIIVYAHGWQTSPANSLRNAQRLLHLMHQQRAVRRRLYPRLGDDYAPWTVVVRWPSSSPLSRSGYNRIRDRAHAMSVGGGYASHVLGHLLGYLDGRRGDPRSATLRTADGQYLHLVGHSFGGRFLCEAVTWAAGNADGGKLGWSVPTHPARPFTVDSLTVFQMAAPVSAFDALFEQLRPGPLGHVSPVGGPLVFTHSRHDRATGYWHLRKEGAPGIGHSGMRLTGETPGIASSDVWRTRLLPADTPYPRLSLDHVFVNVDAGWLFRSSRLNPVGAHSNYFHPESAHLLLSLADLSRPEPAAEPLAPRSAKS</sequence>
<dbReference type="Proteomes" id="UP000679629">
    <property type="component" value="Chromosome"/>
</dbReference>
<evidence type="ECO:0000313" key="2">
    <source>
        <dbReference type="Proteomes" id="UP000679629"/>
    </source>
</evidence>
<organism evidence="1 2">
    <name type="scientific">Streptomyces koelreuteriae</name>
    <dbReference type="NCBI Taxonomy" id="2838015"/>
    <lineage>
        <taxon>Bacteria</taxon>
        <taxon>Bacillati</taxon>
        <taxon>Actinomycetota</taxon>
        <taxon>Actinomycetes</taxon>
        <taxon>Kitasatosporales</taxon>
        <taxon>Streptomycetaceae</taxon>
        <taxon>Streptomyces</taxon>
    </lineage>
</organism>
<gene>
    <name evidence="1" type="ORF">KJK29_34700</name>
</gene>
<evidence type="ECO:0008006" key="3">
    <source>
        <dbReference type="Google" id="ProtNLM"/>
    </source>
</evidence>
<reference evidence="2" key="1">
    <citation type="submission" date="2021-05" db="EMBL/GenBank/DDBJ databases">
        <title>Direct Submission.</title>
        <authorList>
            <person name="Li K."/>
            <person name="Gao J."/>
        </authorList>
    </citation>
    <scope>NUCLEOTIDE SEQUENCE [LARGE SCALE GENOMIC DNA]</scope>
    <source>
        <strain evidence="2">MG62</strain>
    </source>
</reference>
<protein>
    <recommendedName>
        <fullName evidence="3">Alpha/beta hydrolase</fullName>
    </recommendedName>
</protein>
<accession>A0ABX8G1E1</accession>
<dbReference type="RefSeq" id="WP_215123138.1">
    <property type="nucleotide sequence ID" value="NZ_CBDRKV010000003.1"/>
</dbReference>
<dbReference type="EMBL" id="CP075896">
    <property type="protein sequence ID" value="QWB27343.1"/>
    <property type="molecule type" value="Genomic_DNA"/>
</dbReference>
<proteinExistence type="predicted"/>
<evidence type="ECO:0000313" key="1">
    <source>
        <dbReference type="EMBL" id="QWB27343.1"/>
    </source>
</evidence>
<name>A0ABX8G1E1_9ACTN</name>
<keyword evidence="2" id="KW-1185">Reference proteome</keyword>